<dbReference type="AlphaFoldDB" id="A0A1G5JHU8"/>
<dbReference type="SUPFAM" id="SSF51735">
    <property type="entry name" value="NAD(P)-binding Rossmann-fold domains"/>
    <property type="match status" value="1"/>
</dbReference>
<keyword evidence="3" id="KW-1185">Reference proteome</keyword>
<dbReference type="Pfam" id="PF13460">
    <property type="entry name" value="NAD_binding_10"/>
    <property type="match status" value="1"/>
</dbReference>
<sequence>MKIAVIGATGGTGKKVIERALALGHEVIAVARRPEGIAPTEGLTVRKGDVFDLPVMLQAISGAEAVISCIGPPLNVSSTSAKKGLGNLSAGLRTMKANFSPGTVMSVGIPNIIAACQHTGVKRMVMQSGINLCDGRELSYVNRLAVRLMRRIFWKAIQDKSIAEQALIQSDLEWVIMRASVLQYAEGNLEYTAGPLARINPVAALPFADCADGLVRAAVSRLDWTGKIVNIGR</sequence>
<dbReference type="GO" id="GO:0004074">
    <property type="term" value="F:biliverdin reductase [NAD(P)H] activity"/>
    <property type="evidence" value="ECO:0007669"/>
    <property type="project" value="TreeGrafter"/>
</dbReference>
<dbReference type="InterPro" id="IPR016040">
    <property type="entry name" value="NAD(P)-bd_dom"/>
</dbReference>
<organism evidence="2 3">
    <name type="scientific">Paenibacillus polysaccharolyticus</name>
    <dbReference type="NCBI Taxonomy" id="582692"/>
    <lineage>
        <taxon>Bacteria</taxon>
        <taxon>Bacillati</taxon>
        <taxon>Bacillota</taxon>
        <taxon>Bacilli</taxon>
        <taxon>Bacillales</taxon>
        <taxon>Paenibacillaceae</taxon>
        <taxon>Paenibacillus</taxon>
    </lineage>
</organism>
<dbReference type="PANTHER" id="PTHR43355:SF2">
    <property type="entry name" value="FLAVIN REDUCTASE (NADPH)"/>
    <property type="match status" value="1"/>
</dbReference>
<evidence type="ECO:0000313" key="3">
    <source>
        <dbReference type="Proteomes" id="UP000198538"/>
    </source>
</evidence>
<proteinExistence type="predicted"/>
<evidence type="ECO:0000259" key="1">
    <source>
        <dbReference type="Pfam" id="PF13460"/>
    </source>
</evidence>
<accession>A0A1G5JHU8</accession>
<dbReference type="GO" id="GO:0042602">
    <property type="term" value="F:riboflavin reductase (NADPH) activity"/>
    <property type="evidence" value="ECO:0007669"/>
    <property type="project" value="TreeGrafter"/>
</dbReference>
<gene>
    <name evidence="2" type="ORF">SAMN05720606_11155</name>
</gene>
<dbReference type="PANTHER" id="PTHR43355">
    <property type="entry name" value="FLAVIN REDUCTASE (NADPH)"/>
    <property type="match status" value="1"/>
</dbReference>
<dbReference type="RefSeq" id="WP_090921885.1">
    <property type="nucleotide sequence ID" value="NZ_FMVM01000011.1"/>
</dbReference>
<protein>
    <submittedName>
        <fullName evidence="2">NAD(P)H-binding</fullName>
    </submittedName>
</protein>
<dbReference type="Gene3D" id="3.40.50.720">
    <property type="entry name" value="NAD(P)-binding Rossmann-like Domain"/>
    <property type="match status" value="1"/>
</dbReference>
<reference evidence="3" key="1">
    <citation type="submission" date="2016-10" db="EMBL/GenBank/DDBJ databases">
        <authorList>
            <person name="Varghese N."/>
            <person name="Submissions S."/>
        </authorList>
    </citation>
    <scope>NUCLEOTIDE SEQUENCE [LARGE SCALE GENOMIC DNA]</scope>
    <source>
        <strain evidence="3">BL9</strain>
    </source>
</reference>
<evidence type="ECO:0000313" key="2">
    <source>
        <dbReference type="EMBL" id="SCY87744.1"/>
    </source>
</evidence>
<dbReference type="InterPro" id="IPR051606">
    <property type="entry name" value="Polyketide_Oxido-like"/>
</dbReference>
<dbReference type="STRING" id="582692.SAMN05720606_11155"/>
<dbReference type="Proteomes" id="UP000198538">
    <property type="component" value="Unassembled WGS sequence"/>
</dbReference>
<dbReference type="InterPro" id="IPR036291">
    <property type="entry name" value="NAD(P)-bd_dom_sf"/>
</dbReference>
<feature type="domain" description="NAD(P)-binding" evidence="1">
    <location>
        <begin position="7"/>
        <end position="195"/>
    </location>
</feature>
<name>A0A1G5JHU8_9BACL</name>
<dbReference type="EMBL" id="FMVM01000011">
    <property type="protein sequence ID" value="SCY87744.1"/>
    <property type="molecule type" value="Genomic_DNA"/>
</dbReference>